<keyword evidence="1" id="KW-0614">Plasmid</keyword>
<dbReference type="RefSeq" id="WP_011102836.1">
    <property type="nucleotide sequence ID" value="NC_004574.1"/>
</dbReference>
<sequence>MMISYQDLAENSAAFNSEHFVSMRSTSGKYEPDNAVALRLEGKRIYSASKLDDILSAVGAQLPLVSLTGINGQPQILAARRVINVQQPTDNHHPQAGSIVSMLVLGAADLELQIHENVEQATDLIDRAVRDY</sequence>
<proteinExistence type="predicted"/>
<dbReference type="EMBL" id="AF416331">
    <property type="protein sequence ID" value="AAN05210.1"/>
    <property type="molecule type" value="Genomic_DNA"/>
</dbReference>
<reference evidence="1" key="1">
    <citation type="journal article" date="2003" name="Plasmid">
        <title>Nucleotide sequence based characterizations of two cryptic plasmids from the marine bacterium Ruegeria isolate PR1b.</title>
        <authorList>
            <person name="Zhong Z."/>
            <person name="Caspi R."/>
            <person name="Helinski D."/>
            <person name="Knauf V."/>
            <person name="Sykes S."/>
            <person name="O'Byrne C."/>
            <person name="Shea T.P."/>
            <person name="Wilkinson J.E."/>
            <person name="DeLoughery C."/>
            <person name="Toukdarian A."/>
        </authorList>
    </citation>
    <scope>NUCLEOTIDE SEQUENCE</scope>
    <source>
        <strain evidence="1">PR1b</strain>
        <plasmid evidence="1">pSD25</plasmid>
    </source>
</reference>
<organism evidence="1">
    <name type="scientific">Ruegeria sp. PR1b</name>
    <dbReference type="NCBI Taxonomy" id="185588"/>
    <lineage>
        <taxon>Bacteria</taxon>
        <taxon>Pseudomonadati</taxon>
        <taxon>Pseudomonadota</taxon>
        <taxon>Alphaproteobacteria</taxon>
        <taxon>Rhodobacterales</taxon>
        <taxon>Roseobacteraceae</taxon>
        <taxon>Ruegeria</taxon>
    </lineage>
</organism>
<accession>Q8KW53</accession>
<evidence type="ECO:0000313" key="1">
    <source>
        <dbReference type="EMBL" id="AAN05210.1"/>
    </source>
</evidence>
<geneLocation type="plasmid" evidence="1">
    <name>pSD25</name>
</geneLocation>
<protein>
    <submittedName>
        <fullName evidence="1">RC137</fullName>
    </submittedName>
</protein>
<name>Q8KW53_9RHOB</name>
<dbReference type="AlphaFoldDB" id="Q8KW53"/>